<dbReference type="Gene3D" id="2.160.20.10">
    <property type="entry name" value="Single-stranded right-handed beta-helix, Pectin lyase-like"/>
    <property type="match status" value="1"/>
</dbReference>
<evidence type="ECO:0000313" key="1">
    <source>
        <dbReference type="EMBL" id="RFZ95124.1"/>
    </source>
</evidence>
<comment type="caution">
    <text evidence="1">The sequence shown here is derived from an EMBL/GenBank/DDBJ whole genome shotgun (WGS) entry which is preliminary data.</text>
</comment>
<dbReference type="AlphaFoldDB" id="A0A372NYZ7"/>
<accession>A0A372NYZ7</accession>
<dbReference type="EMBL" id="QWDC01000001">
    <property type="protein sequence ID" value="RFZ95124.1"/>
    <property type="molecule type" value="Genomic_DNA"/>
</dbReference>
<evidence type="ECO:0008006" key="3">
    <source>
        <dbReference type="Google" id="ProtNLM"/>
    </source>
</evidence>
<dbReference type="InterPro" id="IPR012334">
    <property type="entry name" value="Pectin_lyas_fold"/>
</dbReference>
<sequence>MVVCFKFYVDRTLWVLRCLILVSILEHMLNAQPKHNITAALAIDLINNGTTIVDTYIEGHVEITSEDFTKEITFINCIIESFTAVGIDFAEHIKFENSHLKSCQFNFAYFSKGLTIKDCLFDNRLSFAFGGHNQPGYTVSITKNHFHDYVDFFDCWFTSEIVVTNNIFSRGTNIESKNQLITFDIQPIISNNIGQLDLPEDNQFT</sequence>
<gene>
    <name evidence="1" type="ORF">D0C36_06240</name>
</gene>
<organism evidence="1 2">
    <name type="scientific">Mucilaginibacter conchicola</name>
    <dbReference type="NCBI Taxonomy" id="2303333"/>
    <lineage>
        <taxon>Bacteria</taxon>
        <taxon>Pseudomonadati</taxon>
        <taxon>Bacteroidota</taxon>
        <taxon>Sphingobacteriia</taxon>
        <taxon>Sphingobacteriales</taxon>
        <taxon>Sphingobacteriaceae</taxon>
        <taxon>Mucilaginibacter</taxon>
    </lineage>
</organism>
<keyword evidence="2" id="KW-1185">Reference proteome</keyword>
<proteinExistence type="predicted"/>
<evidence type="ECO:0000313" key="2">
    <source>
        <dbReference type="Proteomes" id="UP000264217"/>
    </source>
</evidence>
<protein>
    <recommendedName>
        <fullName evidence="3">Right handed beta helix domain-containing protein</fullName>
    </recommendedName>
</protein>
<dbReference type="SUPFAM" id="SSF51126">
    <property type="entry name" value="Pectin lyase-like"/>
    <property type="match status" value="1"/>
</dbReference>
<reference evidence="1 2" key="1">
    <citation type="submission" date="2018-08" db="EMBL/GenBank/DDBJ databases">
        <title>Mucilaginibacter sp. MYSH2.</title>
        <authorList>
            <person name="Seo T."/>
        </authorList>
    </citation>
    <scope>NUCLEOTIDE SEQUENCE [LARGE SCALE GENOMIC DNA]</scope>
    <source>
        <strain evidence="1 2">MYSH2</strain>
    </source>
</reference>
<dbReference type="Proteomes" id="UP000264217">
    <property type="component" value="Unassembled WGS sequence"/>
</dbReference>
<dbReference type="InterPro" id="IPR011050">
    <property type="entry name" value="Pectin_lyase_fold/virulence"/>
</dbReference>
<name>A0A372NYZ7_9SPHI</name>